<dbReference type="InterPro" id="IPR037523">
    <property type="entry name" value="VOC_core"/>
</dbReference>
<dbReference type="Proteomes" id="UP001597459">
    <property type="component" value="Unassembled WGS sequence"/>
</dbReference>
<protein>
    <submittedName>
        <fullName evidence="3">VOC family protein</fullName>
    </submittedName>
</protein>
<accession>A0ABW5NET1</accession>
<keyword evidence="1" id="KW-0812">Transmembrane</keyword>
<evidence type="ECO:0000313" key="3">
    <source>
        <dbReference type="EMBL" id="MFD2592920.1"/>
    </source>
</evidence>
<feature type="transmembrane region" description="Helical" evidence="1">
    <location>
        <begin position="257"/>
        <end position="286"/>
    </location>
</feature>
<dbReference type="RefSeq" id="WP_378255105.1">
    <property type="nucleotide sequence ID" value="NZ_JBHSJV010000001.1"/>
</dbReference>
<dbReference type="Gene3D" id="3.10.180.10">
    <property type="entry name" value="2,3-Dihydroxybiphenyl 1,2-Dioxygenase, domain 1"/>
    <property type="match status" value="2"/>
</dbReference>
<dbReference type="EMBL" id="JBHULX010000039">
    <property type="protein sequence ID" value="MFD2592920.1"/>
    <property type="molecule type" value="Genomic_DNA"/>
</dbReference>
<evidence type="ECO:0000259" key="2">
    <source>
        <dbReference type="PROSITE" id="PS51819"/>
    </source>
</evidence>
<gene>
    <name evidence="3" type="ORF">ACFSTE_18930</name>
</gene>
<keyword evidence="1" id="KW-1133">Transmembrane helix</keyword>
<dbReference type="Pfam" id="PF00903">
    <property type="entry name" value="Glyoxalase"/>
    <property type="match status" value="1"/>
</dbReference>
<dbReference type="InterPro" id="IPR004360">
    <property type="entry name" value="Glyas_Fos-R_dOase_dom"/>
</dbReference>
<keyword evidence="4" id="KW-1185">Reference proteome</keyword>
<organism evidence="3 4">
    <name type="scientific">Aquimarina hainanensis</name>
    <dbReference type="NCBI Taxonomy" id="1578017"/>
    <lineage>
        <taxon>Bacteria</taxon>
        <taxon>Pseudomonadati</taxon>
        <taxon>Bacteroidota</taxon>
        <taxon>Flavobacteriia</taxon>
        <taxon>Flavobacteriales</taxon>
        <taxon>Flavobacteriaceae</taxon>
        <taxon>Aquimarina</taxon>
    </lineage>
</organism>
<dbReference type="SUPFAM" id="SSF54593">
    <property type="entry name" value="Glyoxalase/Bleomycin resistance protein/Dihydroxybiphenyl dioxygenase"/>
    <property type="match status" value="1"/>
</dbReference>
<evidence type="ECO:0000256" key="1">
    <source>
        <dbReference type="SAM" id="Phobius"/>
    </source>
</evidence>
<dbReference type="InterPro" id="IPR052164">
    <property type="entry name" value="Anthracycline_SecMetBiosynth"/>
</dbReference>
<reference evidence="4" key="1">
    <citation type="journal article" date="2019" name="Int. J. Syst. Evol. Microbiol.">
        <title>The Global Catalogue of Microorganisms (GCM) 10K type strain sequencing project: providing services to taxonomists for standard genome sequencing and annotation.</title>
        <authorList>
            <consortium name="The Broad Institute Genomics Platform"/>
            <consortium name="The Broad Institute Genome Sequencing Center for Infectious Disease"/>
            <person name="Wu L."/>
            <person name="Ma J."/>
        </authorList>
    </citation>
    <scope>NUCLEOTIDE SEQUENCE [LARGE SCALE GENOMIC DNA]</scope>
    <source>
        <strain evidence="4">KCTC 42423</strain>
    </source>
</reference>
<dbReference type="PANTHER" id="PTHR33993">
    <property type="entry name" value="GLYOXALASE-RELATED"/>
    <property type="match status" value="1"/>
</dbReference>
<comment type="caution">
    <text evidence="3">The sequence shown here is derived from an EMBL/GenBank/DDBJ whole genome shotgun (WGS) entry which is preliminary data.</text>
</comment>
<feature type="domain" description="VOC" evidence="2">
    <location>
        <begin position="5"/>
        <end position="118"/>
    </location>
</feature>
<dbReference type="PANTHER" id="PTHR33993:SF14">
    <property type="entry name" value="GB|AAF24581.1"/>
    <property type="match status" value="1"/>
</dbReference>
<dbReference type="PROSITE" id="PS51819">
    <property type="entry name" value="VOC"/>
    <property type="match status" value="1"/>
</dbReference>
<evidence type="ECO:0000313" key="4">
    <source>
        <dbReference type="Proteomes" id="UP001597459"/>
    </source>
</evidence>
<feature type="transmembrane region" description="Helical" evidence="1">
    <location>
        <begin position="306"/>
        <end position="327"/>
    </location>
</feature>
<proteinExistence type="predicted"/>
<keyword evidence="1" id="KW-0472">Membrane</keyword>
<dbReference type="InterPro" id="IPR029068">
    <property type="entry name" value="Glyas_Bleomycin-R_OHBP_Dase"/>
</dbReference>
<name>A0ABW5NET1_9FLAO</name>
<sequence>MRENNFVFADLSTYEITTSIQFYSHIFDWEYQDSGGDYFIATYNNQETSGLYETPKKFREMNMPSFWMSYIEVTNLEETVQIAKESGGIIELVDLTNEIGKIALIRDPLGAGFTIYEGDQLNSRTTSHPNTLVWNELFISDLSKVIPFYEKIFNWRILPSKEGRAVITNSKNEEIAAIQEAPTSQKGKYEYWGVFFAVENIEKTKKKVLDNGGHLLYEGPHFTALSDSFGAFFQIVAITSKSSPVAKSKTTIFPWKAISGIFLILASILLEWYWVWSLFFVLWIVFDIRSGKTHLFETVSKKDTPIVYWLIILLWAGLSLIAIYYPLKR</sequence>